<dbReference type="Gene3D" id="3.40.50.1820">
    <property type="entry name" value="alpha/beta hydrolase"/>
    <property type="match status" value="1"/>
</dbReference>
<dbReference type="RefSeq" id="WP_130511117.1">
    <property type="nucleotide sequence ID" value="NZ_SHKY01000001.1"/>
</dbReference>
<dbReference type="OrthoDB" id="3210164at2"/>
<dbReference type="Pfam" id="PF00561">
    <property type="entry name" value="Abhydrolase_1"/>
    <property type="match status" value="1"/>
</dbReference>
<evidence type="ECO:0000313" key="2">
    <source>
        <dbReference type="EMBL" id="RZU52516.1"/>
    </source>
</evidence>
<dbReference type="Proteomes" id="UP000292564">
    <property type="component" value="Unassembled WGS sequence"/>
</dbReference>
<gene>
    <name evidence="2" type="ORF">EV385_4382</name>
</gene>
<protein>
    <submittedName>
        <fullName evidence="2">Pimeloyl-ACP methyl ester carboxylesterase</fullName>
    </submittedName>
</protein>
<evidence type="ECO:0000259" key="1">
    <source>
        <dbReference type="Pfam" id="PF00561"/>
    </source>
</evidence>
<feature type="domain" description="AB hydrolase-1" evidence="1">
    <location>
        <begin position="42"/>
        <end position="173"/>
    </location>
</feature>
<dbReference type="PANTHER" id="PTHR43433">
    <property type="entry name" value="HYDROLASE, ALPHA/BETA FOLD FAMILY PROTEIN"/>
    <property type="match status" value="1"/>
</dbReference>
<dbReference type="EMBL" id="SHKY01000001">
    <property type="protein sequence ID" value="RZU52516.1"/>
    <property type="molecule type" value="Genomic_DNA"/>
</dbReference>
<reference evidence="2 3" key="1">
    <citation type="submission" date="2019-02" db="EMBL/GenBank/DDBJ databases">
        <title>Sequencing the genomes of 1000 actinobacteria strains.</title>
        <authorList>
            <person name="Klenk H.-P."/>
        </authorList>
    </citation>
    <scope>NUCLEOTIDE SEQUENCE [LARGE SCALE GENOMIC DNA]</scope>
    <source>
        <strain evidence="2 3">DSM 45162</strain>
    </source>
</reference>
<dbReference type="AlphaFoldDB" id="A0A4V2G7G3"/>
<proteinExistence type="predicted"/>
<dbReference type="GO" id="GO:0046503">
    <property type="term" value="P:glycerolipid catabolic process"/>
    <property type="evidence" value="ECO:0007669"/>
    <property type="project" value="TreeGrafter"/>
</dbReference>
<dbReference type="InterPro" id="IPR050471">
    <property type="entry name" value="AB_hydrolase"/>
</dbReference>
<dbReference type="InterPro" id="IPR000073">
    <property type="entry name" value="AB_hydrolase_1"/>
</dbReference>
<dbReference type="SUPFAM" id="SSF53474">
    <property type="entry name" value="alpha/beta-Hydrolases"/>
    <property type="match status" value="1"/>
</dbReference>
<dbReference type="GO" id="GO:0004806">
    <property type="term" value="F:triacylglycerol lipase activity"/>
    <property type="evidence" value="ECO:0007669"/>
    <property type="project" value="TreeGrafter"/>
</dbReference>
<accession>A0A4V2G7G3</accession>
<dbReference type="InterPro" id="IPR029058">
    <property type="entry name" value="AB_hydrolase_fold"/>
</dbReference>
<dbReference type="PANTHER" id="PTHR43433:SF5">
    <property type="entry name" value="AB HYDROLASE-1 DOMAIN-CONTAINING PROTEIN"/>
    <property type="match status" value="1"/>
</dbReference>
<comment type="caution">
    <text evidence="2">The sequence shown here is derived from an EMBL/GenBank/DDBJ whole genome shotgun (WGS) entry which is preliminary data.</text>
</comment>
<sequence>MTQPKSYTLDAPGAVLHYDVREAGAAAGPALLMAGSPLTASGFASLAEHFGDRTVITYDPRGAGRSERVEAAGEVTPEQHADDLHRVIAALGGGPVDVFGSSGGAVNALALVARHPGEVRTLVAHEPPTAALLPDREPALAALVDIRQTYERDGFGPGMAKFIAFTSIHGEVPAEFAEQPPPDPAAFGLPSDDDGTRDDPLLGQNLLTCTGFVPDVAALRTGPTRIVVGVGAQTEGELAHRGGLAVANLLGTAPVTFPGHHGGFLGPDSPMPGDPAGFAATLRRALAGTG</sequence>
<evidence type="ECO:0000313" key="3">
    <source>
        <dbReference type="Proteomes" id="UP000292564"/>
    </source>
</evidence>
<keyword evidence="3" id="KW-1185">Reference proteome</keyword>
<name>A0A4V2G7G3_9ACTN</name>
<organism evidence="2 3">
    <name type="scientific">Krasilnikovia cinnamomea</name>
    <dbReference type="NCBI Taxonomy" id="349313"/>
    <lineage>
        <taxon>Bacteria</taxon>
        <taxon>Bacillati</taxon>
        <taxon>Actinomycetota</taxon>
        <taxon>Actinomycetes</taxon>
        <taxon>Micromonosporales</taxon>
        <taxon>Micromonosporaceae</taxon>
        <taxon>Krasilnikovia</taxon>
    </lineage>
</organism>